<dbReference type="AlphaFoldDB" id="A0A2H0UPK4"/>
<evidence type="ECO:0000259" key="1">
    <source>
        <dbReference type="Pfam" id="PF12705"/>
    </source>
</evidence>
<evidence type="ECO:0000313" key="2">
    <source>
        <dbReference type="EMBL" id="PIR88298.1"/>
    </source>
</evidence>
<name>A0A2H0UPK4_9BACT</name>
<sequence>MSKYYNAQRNQRVYIPGSNQPFKLSRSKIDAFVKCPRCFYIDVRLGTSQPPGYPFTLNVAVDELLKKEFDLHRAKKIAHPMMQTYGIDAIPYEHKDLDKWRANFTGVQYLHEPTKFLITGAVDDVWVNPQGELIVVDYKATSKASAPSLEGDLGAQYIRQMEVYQWLLKNNGFKVSSRGYFVYLNGKKDAAAFDGKLEFDVSILPADGETAWIEPTLEKIKATLENNKIPTWHEECDYCAYYRARGKHEAEVSSKKPPKANGALF</sequence>
<dbReference type="InterPro" id="IPR038726">
    <property type="entry name" value="PDDEXK_AddAB-type"/>
</dbReference>
<feature type="domain" description="PD-(D/E)XK endonuclease-like" evidence="1">
    <location>
        <begin position="99"/>
        <end position="241"/>
    </location>
</feature>
<dbReference type="Proteomes" id="UP000229615">
    <property type="component" value="Unassembled WGS sequence"/>
</dbReference>
<dbReference type="Gene3D" id="3.90.320.10">
    <property type="match status" value="1"/>
</dbReference>
<comment type="caution">
    <text evidence="2">The sequence shown here is derived from an EMBL/GenBank/DDBJ whole genome shotgun (WGS) entry which is preliminary data.</text>
</comment>
<accession>A0A2H0UPK4</accession>
<dbReference type="Pfam" id="PF12705">
    <property type="entry name" value="PDDEXK_1"/>
    <property type="match status" value="1"/>
</dbReference>
<gene>
    <name evidence="2" type="ORF">COU09_02945</name>
</gene>
<protein>
    <recommendedName>
        <fullName evidence="1">PD-(D/E)XK endonuclease-like domain-containing protein</fullName>
    </recommendedName>
</protein>
<dbReference type="InterPro" id="IPR011604">
    <property type="entry name" value="PDDEXK-like_dom_sf"/>
</dbReference>
<dbReference type="EMBL" id="PFBB01000034">
    <property type="protein sequence ID" value="PIR88298.1"/>
    <property type="molecule type" value="Genomic_DNA"/>
</dbReference>
<organism evidence="2 3">
    <name type="scientific">Candidatus Harrisonbacteria bacterium CG10_big_fil_rev_8_21_14_0_10_44_23</name>
    <dbReference type="NCBI Taxonomy" id="1974585"/>
    <lineage>
        <taxon>Bacteria</taxon>
        <taxon>Candidatus Harrisoniibacteriota</taxon>
    </lineage>
</organism>
<reference evidence="3" key="1">
    <citation type="submission" date="2017-09" db="EMBL/GenBank/DDBJ databases">
        <title>Depth-based differentiation of microbial function through sediment-hosted aquifers and enrichment of novel symbionts in the deep terrestrial subsurface.</title>
        <authorList>
            <person name="Probst A.J."/>
            <person name="Ladd B."/>
            <person name="Jarett J.K."/>
            <person name="Geller-Mcgrath D.E."/>
            <person name="Sieber C.M.K."/>
            <person name="Emerson J.B."/>
            <person name="Anantharaman K."/>
            <person name="Thomas B.C."/>
            <person name="Malmstrom R."/>
            <person name="Stieglmeier M."/>
            <person name="Klingl A."/>
            <person name="Woyke T."/>
            <person name="Ryan C.M."/>
            <person name="Banfield J.F."/>
        </authorList>
    </citation>
    <scope>NUCLEOTIDE SEQUENCE [LARGE SCALE GENOMIC DNA]</scope>
</reference>
<proteinExistence type="predicted"/>
<evidence type="ECO:0000313" key="3">
    <source>
        <dbReference type="Proteomes" id="UP000229615"/>
    </source>
</evidence>